<reference evidence="1 2" key="1">
    <citation type="journal article" date="2022" name="bioRxiv">
        <title>The genome of the oomycete Peronosclerospora sorghi, a cosmopolitan pathogen of maize and sorghum, is inflated with dispersed pseudogenes.</title>
        <authorList>
            <person name="Fletcher K."/>
            <person name="Martin F."/>
            <person name="Isakeit T."/>
            <person name="Cavanaugh K."/>
            <person name="Magill C."/>
            <person name="Michelmore R."/>
        </authorList>
    </citation>
    <scope>NUCLEOTIDE SEQUENCE [LARGE SCALE GENOMIC DNA]</scope>
    <source>
        <strain evidence="1">P6</strain>
    </source>
</reference>
<keyword evidence="2" id="KW-1185">Reference proteome</keyword>
<proteinExistence type="predicted"/>
<comment type="caution">
    <text evidence="1">The sequence shown here is derived from an EMBL/GenBank/DDBJ whole genome shotgun (WGS) entry which is preliminary data.</text>
</comment>
<dbReference type="Proteomes" id="UP001163321">
    <property type="component" value="Chromosome 3"/>
</dbReference>
<evidence type="ECO:0000313" key="1">
    <source>
        <dbReference type="EMBL" id="KAI9915905.1"/>
    </source>
</evidence>
<organism evidence="1 2">
    <name type="scientific">Peronosclerospora sorghi</name>
    <dbReference type="NCBI Taxonomy" id="230839"/>
    <lineage>
        <taxon>Eukaryota</taxon>
        <taxon>Sar</taxon>
        <taxon>Stramenopiles</taxon>
        <taxon>Oomycota</taxon>
        <taxon>Peronosporomycetes</taxon>
        <taxon>Peronosporales</taxon>
        <taxon>Peronosporaceae</taxon>
        <taxon>Peronosclerospora</taxon>
    </lineage>
</organism>
<dbReference type="EMBL" id="CM047582">
    <property type="protein sequence ID" value="KAI9915905.1"/>
    <property type="molecule type" value="Genomic_DNA"/>
</dbReference>
<name>A0ACC0WCR9_9STRA</name>
<accession>A0ACC0WCR9</accession>
<sequence length="107" mass="11873">MNYFVHMDDISPEMRKSKVLGIAGSMITEATGRGDVRLTTEVNGAPVQLFLDDVLYVPGATHGIFSICRALEQGFDLFLDRVTKKFDVAMEGAVVVLEMQENGIWTF</sequence>
<gene>
    <name evidence="1" type="ORF">PsorP6_007953</name>
</gene>
<evidence type="ECO:0000313" key="2">
    <source>
        <dbReference type="Proteomes" id="UP001163321"/>
    </source>
</evidence>
<protein>
    <submittedName>
        <fullName evidence="1">Uncharacterized protein</fullName>
    </submittedName>
</protein>